<evidence type="ECO:0000256" key="2">
    <source>
        <dbReference type="ARBA" id="ARBA00022490"/>
    </source>
</evidence>
<evidence type="ECO:0000256" key="6">
    <source>
        <dbReference type="ARBA" id="ARBA00022845"/>
    </source>
</evidence>
<keyword evidence="6 8" id="KW-0810">Translation regulation</keyword>
<keyword evidence="5" id="KW-0862">Zinc</keyword>
<dbReference type="Proteomes" id="UP001497472">
    <property type="component" value="Unassembled WGS sequence"/>
</dbReference>
<evidence type="ECO:0000256" key="1">
    <source>
        <dbReference type="ARBA" id="ARBA00004496"/>
    </source>
</evidence>
<dbReference type="Pfam" id="PF05741">
    <property type="entry name" value="zf-nanos"/>
    <property type="match status" value="1"/>
</dbReference>
<dbReference type="InterPro" id="IPR024161">
    <property type="entry name" value="Znf_nanos-typ"/>
</dbReference>
<comment type="caution">
    <text evidence="11">The sequence shown here is derived from an EMBL/GenBank/DDBJ whole genome shotgun (WGS) entry which is preliminary data.</text>
</comment>
<accession>A0AAV1K6Z3</accession>
<sequence>MDTNRTEYGSTKQAKPLGGMKFSPFAAPFQSHKSTETLKVDVKSSVISTSKEEYNLTKDISTMTSNLGLLEMTTDDGTSASEEENSSSFSNDNGDVPPLYLLDVDFVAKCIQTANYCISLMTREQMVTLRSINPVVLYEFLLEVVKTRSERQQIRRSLPSECAFCKNNGEVEDLYASHVLKDVRGRVVCPVLRAFHCPNCGATGDRAHTIKYCPHRYDAFELNDNYTSRRRMQSPLLRKCGSDEIRKLASSVSDDTPTIEVSQNNWWYGI</sequence>
<reference evidence="11 12" key="1">
    <citation type="submission" date="2023-11" db="EMBL/GenBank/DDBJ databases">
        <authorList>
            <person name="Okamura Y."/>
        </authorList>
    </citation>
    <scope>NUCLEOTIDE SEQUENCE [LARGE SCALE GENOMIC DNA]</scope>
</reference>
<dbReference type="AlphaFoldDB" id="A0AAV1K6Z3"/>
<protein>
    <recommendedName>
        <fullName evidence="10">Nanos-type domain-containing protein</fullName>
    </recommendedName>
</protein>
<proteinExistence type="inferred from homology"/>
<dbReference type="GO" id="GO:0008270">
    <property type="term" value="F:zinc ion binding"/>
    <property type="evidence" value="ECO:0007669"/>
    <property type="project" value="UniProtKB-KW"/>
</dbReference>
<dbReference type="InterPro" id="IPR008705">
    <property type="entry name" value="Nanos/Xcar2"/>
</dbReference>
<dbReference type="GO" id="GO:0005737">
    <property type="term" value="C:cytoplasm"/>
    <property type="evidence" value="ECO:0007669"/>
    <property type="project" value="UniProtKB-SubCell"/>
</dbReference>
<feature type="domain" description="Nanos-type" evidence="10">
    <location>
        <begin position="161"/>
        <end position="215"/>
    </location>
</feature>
<organism evidence="11 12">
    <name type="scientific">Leptosia nina</name>
    <dbReference type="NCBI Taxonomy" id="320188"/>
    <lineage>
        <taxon>Eukaryota</taxon>
        <taxon>Metazoa</taxon>
        <taxon>Ecdysozoa</taxon>
        <taxon>Arthropoda</taxon>
        <taxon>Hexapoda</taxon>
        <taxon>Insecta</taxon>
        <taxon>Pterygota</taxon>
        <taxon>Neoptera</taxon>
        <taxon>Endopterygota</taxon>
        <taxon>Lepidoptera</taxon>
        <taxon>Glossata</taxon>
        <taxon>Ditrysia</taxon>
        <taxon>Papilionoidea</taxon>
        <taxon>Pieridae</taxon>
        <taxon>Pierinae</taxon>
        <taxon>Leptosia</taxon>
    </lineage>
</organism>
<evidence type="ECO:0000256" key="3">
    <source>
        <dbReference type="ARBA" id="ARBA00022723"/>
    </source>
</evidence>
<dbReference type="PANTHER" id="PTHR12887">
    <property type="entry name" value="NANOS PROTEIN"/>
    <property type="match status" value="1"/>
</dbReference>
<dbReference type="PROSITE" id="PS51522">
    <property type="entry name" value="ZF_NANOS"/>
    <property type="match status" value="1"/>
</dbReference>
<keyword evidence="7 8" id="KW-0694">RNA-binding</keyword>
<keyword evidence="2" id="KW-0963">Cytoplasm</keyword>
<dbReference type="EMBL" id="CAVLEF010000283">
    <property type="protein sequence ID" value="CAK1556376.1"/>
    <property type="molecule type" value="Genomic_DNA"/>
</dbReference>
<keyword evidence="3" id="KW-0479">Metal-binding</keyword>
<evidence type="ECO:0000313" key="11">
    <source>
        <dbReference type="EMBL" id="CAK1556376.1"/>
    </source>
</evidence>
<gene>
    <name evidence="11" type="ORF">LNINA_LOCUS15131</name>
</gene>
<dbReference type="Gene3D" id="4.10.60.30">
    <property type="entry name" value="Nanos, RNA-binding domain"/>
    <property type="match status" value="1"/>
</dbReference>
<evidence type="ECO:0000256" key="8">
    <source>
        <dbReference type="PROSITE-ProRule" id="PRU00855"/>
    </source>
</evidence>
<evidence type="ECO:0000256" key="4">
    <source>
        <dbReference type="ARBA" id="ARBA00022771"/>
    </source>
</evidence>
<evidence type="ECO:0000256" key="7">
    <source>
        <dbReference type="ARBA" id="ARBA00022884"/>
    </source>
</evidence>
<evidence type="ECO:0000313" key="12">
    <source>
        <dbReference type="Proteomes" id="UP001497472"/>
    </source>
</evidence>
<evidence type="ECO:0000256" key="5">
    <source>
        <dbReference type="ARBA" id="ARBA00022833"/>
    </source>
</evidence>
<name>A0AAV1K6Z3_9NEOP</name>
<comment type="similarity">
    <text evidence="8">Belongs to the nanos family.</text>
</comment>
<feature type="region of interest" description="Disordered" evidence="9">
    <location>
        <begin position="72"/>
        <end position="92"/>
    </location>
</feature>
<dbReference type="InterPro" id="IPR038129">
    <property type="entry name" value="Nanos_sf"/>
</dbReference>
<comment type="subcellular location">
    <subcellularLocation>
        <location evidence="1">Cytoplasm</location>
    </subcellularLocation>
</comment>
<keyword evidence="12" id="KW-1185">Reference proteome</keyword>
<evidence type="ECO:0000256" key="9">
    <source>
        <dbReference type="SAM" id="MobiDB-lite"/>
    </source>
</evidence>
<dbReference type="GO" id="GO:0003723">
    <property type="term" value="F:RNA binding"/>
    <property type="evidence" value="ECO:0007669"/>
    <property type="project" value="UniProtKB-UniRule"/>
</dbReference>
<dbReference type="GO" id="GO:0006417">
    <property type="term" value="P:regulation of translation"/>
    <property type="evidence" value="ECO:0007669"/>
    <property type="project" value="UniProtKB-UniRule"/>
</dbReference>
<keyword evidence="4 8" id="KW-0863">Zinc-finger</keyword>
<evidence type="ECO:0000259" key="10">
    <source>
        <dbReference type="PROSITE" id="PS51522"/>
    </source>
</evidence>